<evidence type="ECO:0000256" key="1">
    <source>
        <dbReference type="SAM" id="SignalP"/>
    </source>
</evidence>
<dbReference type="AlphaFoldDB" id="A0AAN4ZJE3"/>
<accession>A0AAN4ZJE3</accession>
<feature type="chain" id="PRO_5042817963" evidence="1">
    <location>
        <begin position="16"/>
        <end position="171"/>
    </location>
</feature>
<feature type="signal peptide" evidence="1">
    <location>
        <begin position="1"/>
        <end position="15"/>
    </location>
</feature>
<feature type="non-terminal residue" evidence="2">
    <location>
        <position position="1"/>
    </location>
</feature>
<feature type="non-terminal residue" evidence="2">
    <location>
        <position position="171"/>
    </location>
</feature>
<dbReference type="EMBL" id="BTRK01000003">
    <property type="protein sequence ID" value="GMR42412.1"/>
    <property type="molecule type" value="Genomic_DNA"/>
</dbReference>
<name>A0AAN4ZJE3_9BILA</name>
<comment type="caution">
    <text evidence="2">The sequence shown here is derived from an EMBL/GenBank/DDBJ whole genome shotgun (WGS) entry which is preliminary data.</text>
</comment>
<proteinExistence type="predicted"/>
<protein>
    <submittedName>
        <fullName evidence="2">Uncharacterized protein</fullName>
    </submittedName>
</protein>
<evidence type="ECO:0000313" key="3">
    <source>
        <dbReference type="Proteomes" id="UP001328107"/>
    </source>
</evidence>
<dbReference type="Proteomes" id="UP001328107">
    <property type="component" value="Unassembled WGS sequence"/>
</dbReference>
<reference evidence="3" key="1">
    <citation type="submission" date="2022-10" db="EMBL/GenBank/DDBJ databases">
        <title>Genome assembly of Pristionchus species.</title>
        <authorList>
            <person name="Yoshida K."/>
            <person name="Sommer R.J."/>
        </authorList>
    </citation>
    <scope>NUCLEOTIDE SEQUENCE [LARGE SCALE GENOMIC DNA]</scope>
    <source>
        <strain evidence="3">RS5460</strain>
    </source>
</reference>
<keyword evidence="3" id="KW-1185">Reference proteome</keyword>
<gene>
    <name evidence="2" type="ORF">PMAYCL1PPCAC_12607</name>
</gene>
<organism evidence="2 3">
    <name type="scientific">Pristionchus mayeri</name>
    <dbReference type="NCBI Taxonomy" id="1317129"/>
    <lineage>
        <taxon>Eukaryota</taxon>
        <taxon>Metazoa</taxon>
        <taxon>Ecdysozoa</taxon>
        <taxon>Nematoda</taxon>
        <taxon>Chromadorea</taxon>
        <taxon>Rhabditida</taxon>
        <taxon>Rhabditina</taxon>
        <taxon>Diplogasteromorpha</taxon>
        <taxon>Diplogasteroidea</taxon>
        <taxon>Neodiplogasteridae</taxon>
        <taxon>Pristionchus</taxon>
    </lineage>
</organism>
<keyword evidence="1" id="KW-0732">Signal</keyword>
<sequence>FKSIFLLLFITSAKCEWEIPFDINVHFLKHIGGFSPLINSTYVPKKNSVSNRELLTPLSGNRLSITLGSSAQSCLWDCFDSSSFPSPLPLQFEPVNASSECPPYSPNEPILPPIKLPSLNPDGSCSSFDHHILSHTNISIMCFIPFGNLLNPSKCDLIDTVLLSFWSQLNV</sequence>
<evidence type="ECO:0000313" key="2">
    <source>
        <dbReference type="EMBL" id="GMR42412.1"/>
    </source>
</evidence>